<dbReference type="AlphaFoldDB" id="A0A4R8M6L0"/>
<keyword evidence="1" id="KW-0472">Membrane</keyword>
<feature type="transmembrane region" description="Helical" evidence="1">
    <location>
        <begin position="79"/>
        <end position="96"/>
    </location>
</feature>
<dbReference type="RefSeq" id="WP_042505105.1">
    <property type="nucleotide sequence ID" value="NZ_BBNQ01000010.1"/>
</dbReference>
<comment type="caution">
    <text evidence="2">The sequence shown here is derived from an EMBL/GenBank/DDBJ whole genome shotgun (WGS) entry which is preliminary data.</text>
</comment>
<feature type="transmembrane region" description="Helical" evidence="1">
    <location>
        <begin position="7"/>
        <end position="27"/>
    </location>
</feature>
<feature type="transmembrane region" description="Helical" evidence="1">
    <location>
        <begin position="108"/>
        <end position="131"/>
    </location>
</feature>
<organism evidence="2 3">
    <name type="scientific">Algibacter lectus</name>
    <dbReference type="NCBI Taxonomy" id="221126"/>
    <lineage>
        <taxon>Bacteria</taxon>
        <taxon>Pseudomonadati</taxon>
        <taxon>Bacteroidota</taxon>
        <taxon>Flavobacteriia</taxon>
        <taxon>Flavobacteriales</taxon>
        <taxon>Flavobacteriaceae</taxon>
        <taxon>Algibacter</taxon>
    </lineage>
</organism>
<reference evidence="2 3" key="1">
    <citation type="submission" date="2019-03" db="EMBL/GenBank/DDBJ databases">
        <title>Genomic Encyclopedia of Type Strains, Phase III (KMG-III): the genomes of soil and plant-associated and newly described type strains.</title>
        <authorList>
            <person name="Whitman W."/>
        </authorList>
    </citation>
    <scope>NUCLEOTIDE SEQUENCE [LARGE SCALE GENOMIC DNA]</scope>
    <source>
        <strain evidence="2 3">CECT 8301</strain>
    </source>
</reference>
<keyword evidence="3" id="KW-1185">Reference proteome</keyword>
<dbReference type="Proteomes" id="UP000294824">
    <property type="component" value="Unassembled WGS sequence"/>
</dbReference>
<evidence type="ECO:0000313" key="3">
    <source>
        <dbReference type="Proteomes" id="UP000294824"/>
    </source>
</evidence>
<name>A0A4R8M6L0_9FLAO</name>
<gene>
    <name evidence="2" type="ORF">DFQ06_3028</name>
</gene>
<dbReference type="OrthoDB" id="9989074at2"/>
<keyword evidence="1" id="KW-1133">Transmembrane helix</keyword>
<proteinExistence type="predicted"/>
<feature type="transmembrane region" description="Helical" evidence="1">
    <location>
        <begin position="47"/>
        <end position="67"/>
    </location>
</feature>
<accession>A0A4R8M6L0</accession>
<protein>
    <submittedName>
        <fullName evidence="2">Uncharacterized protein</fullName>
    </submittedName>
</protein>
<sequence length="142" mass="16437">MKKLKIWTLILHSFIFIIHKNTISVMLLTEYFTLDRWLSSSGFSDSFANLLLGASLLSLLGQLLILLSIKIEKVVNKHVIGILGLIALWFSFRYLAYPSVNNTDFHTWAFWSGVPFIIASILLYHEQYIILKDIFRKKKKSS</sequence>
<evidence type="ECO:0000256" key="1">
    <source>
        <dbReference type="SAM" id="Phobius"/>
    </source>
</evidence>
<evidence type="ECO:0000313" key="2">
    <source>
        <dbReference type="EMBL" id="TDY61019.1"/>
    </source>
</evidence>
<dbReference type="EMBL" id="SORL01000010">
    <property type="protein sequence ID" value="TDY61019.1"/>
    <property type="molecule type" value="Genomic_DNA"/>
</dbReference>
<keyword evidence="1" id="KW-0812">Transmembrane</keyword>